<evidence type="ECO:0000256" key="10">
    <source>
        <dbReference type="SAM" id="MobiDB-lite"/>
    </source>
</evidence>
<keyword evidence="7 9" id="KW-0539">Nucleus</keyword>
<feature type="region of interest" description="Disordered" evidence="10">
    <location>
        <begin position="219"/>
        <end position="276"/>
    </location>
</feature>
<reference evidence="13 14" key="1">
    <citation type="submission" date="2023-12" db="EMBL/GenBank/DDBJ databases">
        <title>A high-quality genome assembly for Dillenia turbinata (Dilleniales).</title>
        <authorList>
            <person name="Chanderbali A."/>
        </authorList>
    </citation>
    <scope>NUCLEOTIDE SEQUENCE [LARGE SCALE GENOMIC DNA]</scope>
    <source>
        <strain evidence="13">LSX21</strain>
        <tissue evidence="13">Leaf</tissue>
    </source>
</reference>
<keyword evidence="3" id="KW-0902">Two-component regulatory system</keyword>
<sequence length="777" mass="84136">MGIGPMNNDDGGSKGLVAGLGNHVVDERVENGNRDEGGGQVLGLSKEDELRIEEVAEEVKDGPEGLTQVSTSLLKPQQQVQGPVIRWERFLPIRTLKVLLVESDDSTRHVVSALLHNCSYEVTAVANGLQAWKVLEDLTNHIDLVLTEVVMPVLSGIGLLCKIMSHKTFKNIPVIMMSSHDPMGIVFKCLSKGAVDFLVKPIRKNELKNLWQHVWRRCHSSSSSGSESGIRTQKSTKSKSNDESENNSGSSDERNYGSIGLSIRDGSDDGSADAPDSTCAQFIHAKLEPVSSRWAHINETSEHKEQDEKCDTVAMGRDMEIGVSGNPDLHLENQHEKYSTQARGKRMMKLPEFYGKQFDNGNLGHASNNTGDKPQDQAAILTCTVGNCTDPQIERVGYDAPDALSGVSQIKDKASLNRRELPSLDLSLKRLRGAGDAVMYDDHNVLRHSDLSAFSKYNTSSSANQAATGKIRSCSPLGNSSTAIKMDAANNLPLNSSGTPPNQQSNESSNNNDMASTMKGIIPKSEPFSKKAESVSAPKYFQSTACPNLSNVHGCLIQQGLPGKADDIAINNVGPQGEFHEEVHIQHHHHHHHHYHHHVHNILQQQQRTAHPDHDELSLKNMDAAAPQCGSSYVLGGPIEGVAGNYSVNGSASGSNHGSNGQNGSSTALNAGLTNVESDNGGAGSNGAAGTGISGRISGNGVDEDRFAQREAALTKFRQKRKERCFEKKVRYQSRKKLAEQRPRVRGQFVKQAVSNSNTGKDLQNDGLTSGDDACNR</sequence>
<feature type="region of interest" description="Disordered" evidence="10">
    <location>
        <begin position="735"/>
        <end position="777"/>
    </location>
</feature>
<feature type="compositionally biased region" description="Polar residues" evidence="10">
    <location>
        <begin position="667"/>
        <end position="678"/>
    </location>
</feature>
<evidence type="ECO:0000256" key="2">
    <source>
        <dbReference type="ARBA" id="ARBA00010330"/>
    </source>
</evidence>
<evidence type="ECO:0000256" key="4">
    <source>
        <dbReference type="ARBA" id="ARBA00023015"/>
    </source>
</evidence>
<feature type="compositionally biased region" description="Low complexity" evidence="10">
    <location>
        <begin position="653"/>
        <end position="666"/>
    </location>
</feature>
<dbReference type="InterPro" id="IPR010402">
    <property type="entry name" value="CCT_domain"/>
</dbReference>
<dbReference type="Pfam" id="PF00072">
    <property type="entry name" value="Response_reg"/>
    <property type="match status" value="1"/>
</dbReference>
<comment type="similarity">
    <text evidence="2">Belongs to the ARR-like family.</text>
</comment>
<feature type="compositionally biased region" description="Gly residues" evidence="10">
    <location>
        <begin position="681"/>
        <end position="693"/>
    </location>
</feature>
<evidence type="ECO:0000256" key="1">
    <source>
        <dbReference type="ARBA" id="ARBA00004123"/>
    </source>
</evidence>
<keyword evidence="5" id="KW-0090">Biological rhythms</keyword>
<feature type="region of interest" description="Disordered" evidence="10">
    <location>
        <begin position="653"/>
        <end position="701"/>
    </location>
</feature>
<dbReference type="GO" id="GO:0000160">
    <property type="term" value="P:phosphorelay signal transduction system"/>
    <property type="evidence" value="ECO:0007669"/>
    <property type="project" value="UniProtKB-KW"/>
</dbReference>
<feature type="region of interest" description="Disordered" evidence="10">
    <location>
        <begin position="490"/>
        <end position="519"/>
    </location>
</feature>
<evidence type="ECO:0000313" key="14">
    <source>
        <dbReference type="Proteomes" id="UP001370490"/>
    </source>
</evidence>
<dbReference type="PANTHER" id="PTHR43874">
    <property type="entry name" value="TWO-COMPONENT RESPONSE REGULATOR"/>
    <property type="match status" value="1"/>
</dbReference>
<dbReference type="AlphaFoldDB" id="A0AAN8ZFC0"/>
<comment type="caution">
    <text evidence="8">Lacks conserved residue(s) required for the propagation of feature annotation.</text>
</comment>
<feature type="domain" description="Response regulatory" evidence="11">
    <location>
        <begin position="97"/>
        <end position="215"/>
    </location>
</feature>
<dbReference type="PANTHER" id="PTHR43874:SF117">
    <property type="entry name" value="TWO-COMPONENT RESPONSE REGULATOR-LIKE APRR3"/>
    <property type="match status" value="1"/>
</dbReference>
<feature type="compositionally biased region" description="Low complexity" evidence="10">
    <location>
        <begin position="502"/>
        <end position="512"/>
    </location>
</feature>
<keyword evidence="14" id="KW-1185">Reference proteome</keyword>
<evidence type="ECO:0000256" key="8">
    <source>
        <dbReference type="PROSITE-ProRule" id="PRU00169"/>
    </source>
</evidence>
<evidence type="ECO:0000256" key="5">
    <source>
        <dbReference type="ARBA" id="ARBA00023108"/>
    </source>
</evidence>
<evidence type="ECO:0000256" key="7">
    <source>
        <dbReference type="ARBA" id="ARBA00023242"/>
    </source>
</evidence>
<evidence type="ECO:0000259" key="12">
    <source>
        <dbReference type="PROSITE" id="PS51017"/>
    </source>
</evidence>
<gene>
    <name evidence="13" type="ORF">RJ641_033001</name>
</gene>
<dbReference type="GO" id="GO:0007623">
    <property type="term" value="P:circadian rhythm"/>
    <property type="evidence" value="ECO:0007669"/>
    <property type="project" value="UniProtKB-ARBA"/>
</dbReference>
<dbReference type="InterPro" id="IPR001789">
    <property type="entry name" value="Sig_transdc_resp-reg_receiver"/>
</dbReference>
<dbReference type="Proteomes" id="UP001370490">
    <property type="component" value="Unassembled WGS sequence"/>
</dbReference>
<comment type="subcellular location">
    <subcellularLocation>
        <location evidence="1 9">Nucleus</location>
    </subcellularLocation>
</comment>
<keyword evidence="4" id="KW-0805">Transcription regulation</keyword>
<accession>A0AAN8ZFC0</accession>
<dbReference type="GO" id="GO:0005634">
    <property type="term" value="C:nucleus"/>
    <property type="evidence" value="ECO:0007669"/>
    <property type="project" value="UniProtKB-SubCell"/>
</dbReference>
<dbReference type="GO" id="GO:0010017">
    <property type="term" value="P:red or far-red light signaling pathway"/>
    <property type="evidence" value="ECO:0007669"/>
    <property type="project" value="UniProtKB-ARBA"/>
</dbReference>
<evidence type="ECO:0000256" key="9">
    <source>
        <dbReference type="PROSITE-ProRule" id="PRU00357"/>
    </source>
</evidence>
<dbReference type="SUPFAM" id="SSF52172">
    <property type="entry name" value="CheY-like"/>
    <property type="match status" value="1"/>
</dbReference>
<dbReference type="Gene3D" id="3.40.50.2300">
    <property type="match status" value="1"/>
</dbReference>
<dbReference type="InterPro" id="IPR011006">
    <property type="entry name" value="CheY-like_superfamily"/>
</dbReference>
<evidence type="ECO:0000259" key="11">
    <source>
        <dbReference type="PROSITE" id="PS50110"/>
    </source>
</evidence>
<dbReference type="SMART" id="SM00448">
    <property type="entry name" value="REC"/>
    <property type="match status" value="1"/>
</dbReference>
<evidence type="ECO:0000313" key="13">
    <source>
        <dbReference type="EMBL" id="KAK6935971.1"/>
    </source>
</evidence>
<organism evidence="13 14">
    <name type="scientific">Dillenia turbinata</name>
    <dbReference type="NCBI Taxonomy" id="194707"/>
    <lineage>
        <taxon>Eukaryota</taxon>
        <taxon>Viridiplantae</taxon>
        <taxon>Streptophyta</taxon>
        <taxon>Embryophyta</taxon>
        <taxon>Tracheophyta</taxon>
        <taxon>Spermatophyta</taxon>
        <taxon>Magnoliopsida</taxon>
        <taxon>eudicotyledons</taxon>
        <taxon>Gunneridae</taxon>
        <taxon>Pentapetalae</taxon>
        <taxon>Dilleniales</taxon>
        <taxon>Dilleniaceae</taxon>
        <taxon>Dillenia</taxon>
    </lineage>
</organism>
<comment type="caution">
    <text evidence="13">The sequence shown here is derived from an EMBL/GenBank/DDBJ whole genome shotgun (WGS) entry which is preliminary data.</text>
</comment>
<dbReference type="PROSITE" id="PS50110">
    <property type="entry name" value="RESPONSE_REGULATORY"/>
    <property type="match status" value="1"/>
</dbReference>
<dbReference type="InterPro" id="IPR045279">
    <property type="entry name" value="ARR-like"/>
</dbReference>
<evidence type="ECO:0000256" key="3">
    <source>
        <dbReference type="ARBA" id="ARBA00023012"/>
    </source>
</evidence>
<proteinExistence type="inferred from homology"/>
<dbReference type="Pfam" id="PF06203">
    <property type="entry name" value="CCT"/>
    <property type="match status" value="1"/>
</dbReference>
<dbReference type="GO" id="GO:0009736">
    <property type="term" value="P:cytokinin-activated signaling pathway"/>
    <property type="evidence" value="ECO:0007669"/>
    <property type="project" value="InterPro"/>
</dbReference>
<feature type="compositionally biased region" description="Low complexity" evidence="10">
    <location>
        <begin position="220"/>
        <end position="229"/>
    </location>
</feature>
<dbReference type="PROSITE" id="PS51017">
    <property type="entry name" value="CCT"/>
    <property type="match status" value="1"/>
</dbReference>
<name>A0AAN8ZFC0_9MAGN</name>
<dbReference type="CDD" id="cd17582">
    <property type="entry name" value="psREC_PRR"/>
    <property type="match status" value="1"/>
</dbReference>
<feature type="domain" description="CCT" evidence="12">
    <location>
        <begin position="710"/>
        <end position="752"/>
    </location>
</feature>
<keyword evidence="6" id="KW-0804">Transcription</keyword>
<feature type="compositionally biased region" description="Polar residues" evidence="10">
    <location>
        <begin position="753"/>
        <end position="768"/>
    </location>
</feature>
<feature type="compositionally biased region" description="Polar residues" evidence="10">
    <location>
        <begin position="492"/>
        <end position="501"/>
    </location>
</feature>
<dbReference type="FunFam" id="3.40.50.2300:FF:000214">
    <property type="entry name" value="Two-component response regulator-like PRR37"/>
    <property type="match status" value="1"/>
</dbReference>
<protein>
    <submittedName>
        <fullName evidence="13">Signal transduction response regulator, receiver domain</fullName>
    </submittedName>
</protein>
<evidence type="ECO:0000256" key="6">
    <source>
        <dbReference type="ARBA" id="ARBA00023163"/>
    </source>
</evidence>
<dbReference type="GO" id="GO:0045892">
    <property type="term" value="P:negative regulation of DNA-templated transcription"/>
    <property type="evidence" value="ECO:0007669"/>
    <property type="project" value="UniProtKB-ARBA"/>
</dbReference>
<dbReference type="EMBL" id="JBAMMX010000007">
    <property type="protein sequence ID" value="KAK6935971.1"/>
    <property type="molecule type" value="Genomic_DNA"/>
</dbReference>